<dbReference type="Proteomes" id="UP001595724">
    <property type="component" value="Unassembled WGS sequence"/>
</dbReference>
<keyword evidence="4" id="KW-1185">Reference proteome</keyword>
<dbReference type="Gene3D" id="3.30.565.40">
    <property type="entry name" value="Fervidobacterium nodosum Rt17-B1 like"/>
    <property type="match status" value="1"/>
</dbReference>
<evidence type="ECO:0000313" key="3">
    <source>
        <dbReference type="EMBL" id="MFC3659389.1"/>
    </source>
</evidence>
<protein>
    <submittedName>
        <fullName evidence="3">PdaC/SigV domain-containing protein</fullName>
    </submittedName>
</protein>
<feature type="signal peptide" evidence="2">
    <location>
        <begin position="1"/>
        <end position="20"/>
    </location>
</feature>
<feature type="region of interest" description="Disordered" evidence="1">
    <location>
        <begin position="21"/>
        <end position="46"/>
    </location>
</feature>
<comment type="caution">
    <text evidence="3">The sequence shown here is derived from an EMBL/GenBank/DDBJ whole genome shotgun (WGS) entry which is preliminary data.</text>
</comment>
<sequence length="276" mass="29437">MKRLSTCCLLLLLAACQREADAPRSPSPETPATPAAEAPAAKPEGQVELADRIERDQRYLIGISYPPNINQYPGLAAELQRYSQAAVDELMQAVDGLGGEKPTAPYDLSLAFDMLAETPQIVAVAATGSSYTGGAHGNPLVARFVWLPQRKELLRPDRLITGSAGWQAVSDAVREQLHAALSQRIDGDDTEPAERAELLKSGLKMIDEGTAPDAGNFAQFEPVLDATGHVTALRFVFPPYQVGPYSDGVQTAEVPAGLLLPHVAQPYRGIFAAPAA</sequence>
<gene>
    <name evidence="3" type="ORF">ACFOM9_04750</name>
</gene>
<evidence type="ECO:0000256" key="2">
    <source>
        <dbReference type="SAM" id="SignalP"/>
    </source>
</evidence>
<feature type="compositionally biased region" description="Low complexity" evidence="1">
    <location>
        <begin position="32"/>
        <end position="43"/>
    </location>
</feature>
<keyword evidence="2" id="KW-0732">Signal</keyword>
<dbReference type="InterPro" id="IPR037126">
    <property type="entry name" value="PdaC/RsiV-like_sf"/>
</dbReference>
<dbReference type="EMBL" id="JBHRYF010000001">
    <property type="protein sequence ID" value="MFC3659389.1"/>
    <property type="molecule type" value="Genomic_DNA"/>
</dbReference>
<dbReference type="PROSITE" id="PS51257">
    <property type="entry name" value="PROKAR_LIPOPROTEIN"/>
    <property type="match status" value="1"/>
</dbReference>
<accession>A0ABV7UTT3</accession>
<reference evidence="4" key="1">
    <citation type="journal article" date="2019" name="Int. J. Syst. Evol. Microbiol.">
        <title>The Global Catalogue of Microorganisms (GCM) 10K type strain sequencing project: providing services to taxonomists for standard genome sequencing and annotation.</title>
        <authorList>
            <consortium name="The Broad Institute Genomics Platform"/>
            <consortium name="The Broad Institute Genome Sequencing Center for Infectious Disease"/>
            <person name="Wu L."/>
            <person name="Ma J."/>
        </authorList>
    </citation>
    <scope>NUCLEOTIDE SEQUENCE [LARGE SCALE GENOMIC DNA]</scope>
    <source>
        <strain evidence="4">KCTC 42211</strain>
    </source>
</reference>
<feature type="chain" id="PRO_5045888026" evidence="2">
    <location>
        <begin position="21"/>
        <end position="276"/>
    </location>
</feature>
<dbReference type="Gene3D" id="3.90.640.20">
    <property type="entry name" value="Heat-shock cognate protein, ATPase"/>
    <property type="match status" value="1"/>
</dbReference>
<evidence type="ECO:0000313" key="4">
    <source>
        <dbReference type="Proteomes" id="UP001595724"/>
    </source>
</evidence>
<dbReference type="RefSeq" id="WP_386706682.1">
    <property type="nucleotide sequence ID" value="NZ_JBHRYF010000001.1"/>
</dbReference>
<organism evidence="3 4">
    <name type="scientific">Luteimonas notoginsengisoli</name>
    <dbReference type="NCBI Taxonomy" id="1578200"/>
    <lineage>
        <taxon>Bacteria</taxon>
        <taxon>Pseudomonadati</taxon>
        <taxon>Pseudomonadota</taxon>
        <taxon>Gammaproteobacteria</taxon>
        <taxon>Lysobacterales</taxon>
        <taxon>Lysobacteraceae</taxon>
        <taxon>Luteimonas</taxon>
    </lineage>
</organism>
<name>A0ABV7UTT3_9GAMM</name>
<evidence type="ECO:0000256" key="1">
    <source>
        <dbReference type="SAM" id="MobiDB-lite"/>
    </source>
</evidence>
<proteinExistence type="predicted"/>